<feature type="non-terminal residue" evidence="6">
    <location>
        <position position="322"/>
    </location>
</feature>
<feature type="compositionally biased region" description="Polar residues" evidence="5">
    <location>
        <begin position="1"/>
        <end position="21"/>
    </location>
</feature>
<name>A0A9W7XEK2_9FUNG</name>
<dbReference type="GO" id="GO:0006508">
    <property type="term" value="P:proteolysis"/>
    <property type="evidence" value="ECO:0007669"/>
    <property type="project" value="UniProtKB-KW"/>
</dbReference>
<evidence type="ECO:0000256" key="5">
    <source>
        <dbReference type="SAM" id="MobiDB-lite"/>
    </source>
</evidence>
<dbReference type="AlphaFoldDB" id="A0A9W7XEK2"/>
<comment type="caution">
    <text evidence="6">The sequence shown here is derived from an EMBL/GenBank/DDBJ whole genome shotgun (WGS) entry which is preliminary data.</text>
</comment>
<gene>
    <name evidence="6" type="ORF">LPJ64_006427</name>
</gene>
<evidence type="ECO:0000256" key="3">
    <source>
        <dbReference type="ARBA" id="ARBA00022750"/>
    </source>
</evidence>
<evidence type="ECO:0000313" key="7">
    <source>
        <dbReference type="Proteomes" id="UP001145021"/>
    </source>
</evidence>
<comment type="similarity">
    <text evidence="1">Belongs to the DDI1 family.</text>
</comment>
<dbReference type="CDD" id="cd00303">
    <property type="entry name" value="retropepsin_like"/>
    <property type="match status" value="1"/>
</dbReference>
<dbReference type="Gene3D" id="2.40.70.10">
    <property type="entry name" value="Acid Proteases"/>
    <property type="match status" value="1"/>
</dbReference>
<feature type="compositionally biased region" description="Low complexity" evidence="5">
    <location>
        <begin position="71"/>
        <end position="83"/>
    </location>
</feature>
<organism evidence="6 7">
    <name type="scientific">Coemansia asiatica</name>
    <dbReference type="NCBI Taxonomy" id="1052880"/>
    <lineage>
        <taxon>Eukaryota</taxon>
        <taxon>Fungi</taxon>
        <taxon>Fungi incertae sedis</taxon>
        <taxon>Zoopagomycota</taxon>
        <taxon>Kickxellomycotina</taxon>
        <taxon>Kickxellomycetes</taxon>
        <taxon>Kickxellales</taxon>
        <taxon>Kickxellaceae</taxon>
        <taxon>Coemansia</taxon>
    </lineage>
</organism>
<sequence>MTKFVDSSSIPYPTSVPASTITSAPVSETTVTPVPVIAPVPSSASAPLTKKHSRSTISMDQRSAIEPDLESQPQSQSSKSSTSNGDNDSDTAMSISTAHSTISCSEPRQQESIQVVFDADGNPVPENVLQVITNSIVDAVPLLPANASVLQTLLTEMTTPIDLTDLQPDIVTTVTGKINDMQLPIVVDSGCGHVVISLKLAKILGLELRSSNFAINTASNTSGTVAWLTPVIKITLGPLQFITPAMIVDSPNFYVLLGYSWLQRTKAMLDYDNLQLRIKDTTIPMHRQSLYSVARLSMSAMIASFVIPSNSQFKVHRVSDKA</sequence>
<feature type="compositionally biased region" description="Low complexity" evidence="5">
    <location>
        <begin position="22"/>
        <end position="47"/>
    </location>
</feature>
<dbReference type="SUPFAM" id="SSF50630">
    <property type="entry name" value="Acid proteases"/>
    <property type="match status" value="1"/>
</dbReference>
<dbReference type="InterPro" id="IPR021109">
    <property type="entry name" value="Peptidase_aspartic_dom_sf"/>
</dbReference>
<reference evidence="6" key="1">
    <citation type="submission" date="2022-07" db="EMBL/GenBank/DDBJ databases">
        <title>Phylogenomic reconstructions and comparative analyses of Kickxellomycotina fungi.</title>
        <authorList>
            <person name="Reynolds N.K."/>
            <person name="Stajich J.E."/>
            <person name="Barry K."/>
            <person name="Grigoriev I.V."/>
            <person name="Crous P."/>
            <person name="Smith M.E."/>
        </authorList>
    </citation>
    <scope>NUCLEOTIDE SEQUENCE</scope>
    <source>
        <strain evidence="6">NBRC 105413</strain>
    </source>
</reference>
<feature type="region of interest" description="Disordered" evidence="5">
    <location>
        <begin position="1"/>
        <end position="93"/>
    </location>
</feature>
<dbReference type="PANTHER" id="PTHR12917">
    <property type="entry name" value="ASPARTYL PROTEASE DDI-RELATED"/>
    <property type="match status" value="1"/>
</dbReference>
<protein>
    <submittedName>
        <fullName evidence="6">Uncharacterized protein</fullName>
    </submittedName>
</protein>
<evidence type="ECO:0000256" key="4">
    <source>
        <dbReference type="ARBA" id="ARBA00022801"/>
    </source>
</evidence>
<dbReference type="EMBL" id="JANBOH010000836">
    <property type="protein sequence ID" value="KAJ1641617.1"/>
    <property type="molecule type" value="Genomic_DNA"/>
</dbReference>
<feature type="compositionally biased region" description="Polar residues" evidence="5">
    <location>
        <begin position="84"/>
        <end position="93"/>
    </location>
</feature>
<keyword evidence="2" id="KW-0645">Protease</keyword>
<evidence type="ECO:0000256" key="1">
    <source>
        <dbReference type="ARBA" id="ARBA00009136"/>
    </source>
</evidence>
<evidence type="ECO:0000313" key="6">
    <source>
        <dbReference type="EMBL" id="KAJ1641617.1"/>
    </source>
</evidence>
<keyword evidence="3" id="KW-0064">Aspartyl protease</keyword>
<accession>A0A9W7XEK2</accession>
<dbReference type="Proteomes" id="UP001145021">
    <property type="component" value="Unassembled WGS sequence"/>
</dbReference>
<dbReference type="Pfam" id="PF13975">
    <property type="entry name" value="gag-asp_proteas"/>
    <property type="match status" value="1"/>
</dbReference>
<keyword evidence="4" id="KW-0378">Hydrolase</keyword>
<dbReference type="GO" id="GO:0004190">
    <property type="term" value="F:aspartic-type endopeptidase activity"/>
    <property type="evidence" value="ECO:0007669"/>
    <property type="project" value="UniProtKB-KW"/>
</dbReference>
<proteinExistence type="inferred from homology"/>
<keyword evidence="7" id="KW-1185">Reference proteome</keyword>
<dbReference type="PANTHER" id="PTHR12917:SF1">
    <property type="entry name" value="AT13091P"/>
    <property type="match status" value="1"/>
</dbReference>
<evidence type="ECO:0000256" key="2">
    <source>
        <dbReference type="ARBA" id="ARBA00022670"/>
    </source>
</evidence>